<accession>A0A1M4UQN6</accession>
<keyword evidence="8" id="KW-1185">Reference proteome</keyword>
<dbReference type="GO" id="GO:0005524">
    <property type="term" value="F:ATP binding"/>
    <property type="evidence" value="ECO:0007669"/>
    <property type="project" value="UniProtKB-KW"/>
</dbReference>
<dbReference type="Gene3D" id="3.40.1190.20">
    <property type="match status" value="1"/>
</dbReference>
<dbReference type="PROSITE" id="PS00584">
    <property type="entry name" value="PFKB_KINASES_2"/>
    <property type="match status" value="1"/>
</dbReference>
<dbReference type="GO" id="GO:0016301">
    <property type="term" value="F:kinase activity"/>
    <property type="evidence" value="ECO:0007669"/>
    <property type="project" value="UniProtKB-KW"/>
</dbReference>
<protein>
    <submittedName>
        <fullName evidence="7">Fructokinase</fullName>
    </submittedName>
</protein>
<evidence type="ECO:0000256" key="4">
    <source>
        <dbReference type="ARBA" id="ARBA00022777"/>
    </source>
</evidence>
<evidence type="ECO:0000256" key="3">
    <source>
        <dbReference type="ARBA" id="ARBA00022741"/>
    </source>
</evidence>
<dbReference type="PANTHER" id="PTHR43085:SF1">
    <property type="entry name" value="PSEUDOURIDINE KINASE-RELATED"/>
    <property type="match status" value="1"/>
</dbReference>
<dbReference type="Pfam" id="PF00294">
    <property type="entry name" value="PfkB"/>
    <property type="match status" value="1"/>
</dbReference>
<keyword evidence="5" id="KW-0067">ATP-binding</keyword>
<dbReference type="STRING" id="1121429.SAMN02745133_00732"/>
<organism evidence="7 8">
    <name type="scientific">Desulforamulus putei DSM 12395</name>
    <dbReference type="NCBI Taxonomy" id="1121429"/>
    <lineage>
        <taxon>Bacteria</taxon>
        <taxon>Bacillati</taxon>
        <taxon>Bacillota</taxon>
        <taxon>Clostridia</taxon>
        <taxon>Eubacteriales</taxon>
        <taxon>Peptococcaceae</taxon>
        <taxon>Desulforamulus</taxon>
    </lineage>
</organism>
<dbReference type="InterPro" id="IPR029056">
    <property type="entry name" value="Ribokinase-like"/>
</dbReference>
<evidence type="ECO:0000256" key="1">
    <source>
        <dbReference type="ARBA" id="ARBA00010688"/>
    </source>
</evidence>
<evidence type="ECO:0000259" key="6">
    <source>
        <dbReference type="Pfam" id="PF00294"/>
    </source>
</evidence>
<gene>
    <name evidence="7" type="ORF">SAMN02745133_00732</name>
</gene>
<reference evidence="8" key="1">
    <citation type="submission" date="2016-11" db="EMBL/GenBank/DDBJ databases">
        <authorList>
            <person name="Varghese N."/>
            <person name="Submissions S."/>
        </authorList>
    </citation>
    <scope>NUCLEOTIDE SEQUENCE [LARGE SCALE GENOMIC DNA]</scope>
    <source>
        <strain evidence="8">DSM 12395</strain>
    </source>
</reference>
<dbReference type="InterPro" id="IPR050306">
    <property type="entry name" value="PfkB_Carbo_kinase"/>
</dbReference>
<keyword evidence="3" id="KW-0547">Nucleotide-binding</keyword>
<dbReference type="EMBL" id="FQUY01000003">
    <property type="protein sequence ID" value="SHE59062.1"/>
    <property type="molecule type" value="Genomic_DNA"/>
</dbReference>
<proteinExistence type="inferred from homology"/>
<keyword evidence="4 7" id="KW-0418">Kinase</keyword>
<dbReference type="PANTHER" id="PTHR43085">
    <property type="entry name" value="HEXOKINASE FAMILY MEMBER"/>
    <property type="match status" value="1"/>
</dbReference>
<sequence>MGGSSGFIGKFGEDEFGRFLLRTLEENHVDTRAVVLTREAKTGLAFVTLKDNGEREFIFYRQPCADILLTPEEIAIQYIEQAKVLHFGTVSLIVEPGRSATYHAVQWARSAGKIISLDVNLREALWPSLAAARQEIYTALSLAHIVKVSEEELAFITGNNESIEEETNQILALGPGLVFVTLGAGGCYVKTKHFATAVEGIAVQAVDTTGAGDAFTAAVLTRLVEIGLHDPRQIHDISLSTMQEICTFANIAGALTCTKNGAIPALPTKADVEERMGQVRMNAK</sequence>
<dbReference type="Proteomes" id="UP000184148">
    <property type="component" value="Unassembled WGS sequence"/>
</dbReference>
<feature type="domain" description="Carbohydrate kinase PfkB" evidence="6">
    <location>
        <begin position="1"/>
        <end position="268"/>
    </location>
</feature>
<comment type="similarity">
    <text evidence="1">Belongs to the carbohydrate kinase PfkB family.</text>
</comment>
<dbReference type="SUPFAM" id="SSF53613">
    <property type="entry name" value="Ribokinase-like"/>
    <property type="match status" value="1"/>
</dbReference>
<name>A0A1M4UQN6_9FIRM</name>
<evidence type="ECO:0000256" key="2">
    <source>
        <dbReference type="ARBA" id="ARBA00022679"/>
    </source>
</evidence>
<dbReference type="InterPro" id="IPR002173">
    <property type="entry name" value="Carboh/pur_kinase_PfkB_CS"/>
</dbReference>
<keyword evidence="2" id="KW-0808">Transferase</keyword>
<evidence type="ECO:0000313" key="7">
    <source>
        <dbReference type="EMBL" id="SHE59062.1"/>
    </source>
</evidence>
<dbReference type="CDD" id="cd01167">
    <property type="entry name" value="bac_FRK"/>
    <property type="match status" value="1"/>
</dbReference>
<evidence type="ECO:0000313" key="8">
    <source>
        <dbReference type="Proteomes" id="UP000184148"/>
    </source>
</evidence>
<dbReference type="InterPro" id="IPR011611">
    <property type="entry name" value="PfkB_dom"/>
</dbReference>
<dbReference type="AlphaFoldDB" id="A0A1M4UQN6"/>
<evidence type="ECO:0000256" key="5">
    <source>
        <dbReference type="ARBA" id="ARBA00022840"/>
    </source>
</evidence>